<dbReference type="PROSITE" id="PS50862">
    <property type="entry name" value="AA_TRNA_LIGASE_II"/>
    <property type="match status" value="1"/>
</dbReference>
<feature type="domain" description="Aminoacyl-transfer RNA synthetases class-II family profile" evidence="4">
    <location>
        <begin position="6"/>
        <end position="346"/>
    </location>
</feature>
<dbReference type="RefSeq" id="WP_021687164.1">
    <property type="nucleotide sequence ID" value="NZ_KI260564.1"/>
</dbReference>
<proteinExistence type="predicted"/>
<sequence length="351" mass="40228">MDLERLRFRARIMQNIRRFFIERGYLELDTPALSCDLIPETCLEVFKTDYIKNAAHAKTAGRTHIQSSALYLVPSPEIYIKKIIAQHKVNVFQLSKCYRNAESCGRIHSPEFTMLEYYTMNADYKTSMDITEQLFAFLSAEQNTSGSTDSGTHGCIQKPFMRLSMDKAFERYAHFRLSKCANVKELAKQARKLGIAEPDERSFNTWTVADLYDLIFVQTVEPALPKEKALFLTDYPAFVSCLAKNVSVKPKQSKMDKALWKERWELYVQGIELANCYTEETDTDKIKAYFETEGKLKDKTALVPHRTDSDYWKIFRDFPPCSGVALGVERLIALLAGSSSIEPILPFPLNL</sequence>
<evidence type="ECO:0000313" key="5">
    <source>
        <dbReference type="EMBL" id="ERJ93480.1"/>
    </source>
</evidence>
<gene>
    <name evidence="5" type="ORF">HMPREF9193_00950</name>
</gene>
<dbReference type="InterPro" id="IPR004364">
    <property type="entry name" value="Aa-tRNA-synt_II"/>
</dbReference>
<dbReference type="SUPFAM" id="SSF55681">
    <property type="entry name" value="Class II aaRS and biotin synthetases"/>
    <property type="match status" value="1"/>
</dbReference>
<organism evidence="5 6">
    <name type="scientific">Treponema lecithinolyticum ATCC 700332</name>
    <dbReference type="NCBI Taxonomy" id="1321815"/>
    <lineage>
        <taxon>Bacteria</taxon>
        <taxon>Pseudomonadati</taxon>
        <taxon>Spirochaetota</taxon>
        <taxon>Spirochaetia</taxon>
        <taxon>Spirochaetales</taxon>
        <taxon>Treponemataceae</taxon>
        <taxon>Treponema</taxon>
    </lineage>
</organism>
<evidence type="ECO:0000256" key="2">
    <source>
        <dbReference type="ARBA" id="ARBA00022741"/>
    </source>
</evidence>
<dbReference type="EMBL" id="AWVH01000025">
    <property type="protein sequence ID" value="ERJ93480.1"/>
    <property type="molecule type" value="Genomic_DNA"/>
</dbReference>
<dbReference type="GO" id="GO:0016874">
    <property type="term" value="F:ligase activity"/>
    <property type="evidence" value="ECO:0007669"/>
    <property type="project" value="UniProtKB-KW"/>
</dbReference>
<keyword evidence="1 5" id="KW-0436">Ligase</keyword>
<keyword evidence="3" id="KW-0067">ATP-binding</keyword>
<keyword evidence="6" id="KW-1185">Reference proteome</keyword>
<reference evidence="5 6" key="1">
    <citation type="submission" date="2013-08" db="EMBL/GenBank/DDBJ databases">
        <authorList>
            <person name="Weinstock G."/>
            <person name="Sodergren E."/>
            <person name="Wylie T."/>
            <person name="Fulton L."/>
            <person name="Fulton R."/>
            <person name="Fronick C."/>
            <person name="O'Laughlin M."/>
            <person name="Godfrey J."/>
            <person name="Miner T."/>
            <person name="Herter B."/>
            <person name="Appelbaum E."/>
            <person name="Cordes M."/>
            <person name="Lek S."/>
            <person name="Wollam A."/>
            <person name="Pepin K.H."/>
            <person name="Palsikar V.B."/>
            <person name="Mitreva M."/>
            <person name="Wilson R.K."/>
        </authorList>
    </citation>
    <scope>NUCLEOTIDE SEQUENCE [LARGE SCALE GENOMIC DNA]</scope>
    <source>
        <strain evidence="5 6">ATCC 700332</strain>
    </source>
</reference>
<dbReference type="PANTHER" id="PTHR42918">
    <property type="entry name" value="LYSYL-TRNA SYNTHETASE"/>
    <property type="match status" value="1"/>
</dbReference>
<name>A0ABN0NZQ1_TRELE</name>
<evidence type="ECO:0000256" key="3">
    <source>
        <dbReference type="ARBA" id="ARBA00022840"/>
    </source>
</evidence>
<dbReference type="Gene3D" id="3.30.930.10">
    <property type="entry name" value="Bira Bifunctional Protein, Domain 2"/>
    <property type="match status" value="1"/>
</dbReference>
<keyword evidence="2" id="KW-0547">Nucleotide-binding</keyword>
<dbReference type="Proteomes" id="UP000016649">
    <property type="component" value="Unassembled WGS sequence"/>
</dbReference>
<protein>
    <submittedName>
        <fullName evidence="5">tRNA ligase class II</fullName>
    </submittedName>
</protein>
<comment type="caution">
    <text evidence="5">The sequence shown here is derived from an EMBL/GenBank/DDBJ whole genome shotgun (WGS) entry which is preliminary data.</text>
</comment>
<evidence type="ECO:0000259" key="4">
    <source>
        <dbReference type="PROSITE" id="PS50862"/>
    </source>
</evidence>
<dbReference type="PANTHER" id="PTHR42918:SF6">
    <property type="entry name" value="ELONGATION FACTOR P--(R)-BETA-LYSINE LIGASE"/>
    <property type="match status" value="1"/>
</dbReference>
<dbReference type="InterPro" id="IPR006195">
    <property type="entry name" value="aa-tRNA-synth_II"/>
</dbReference>
<evidence type="ECO:0000313" key="6">
    <source>
        <dbReference type="Proteomes" id="UP000016649"/>
    </source>
</evidence>
<dbReference type="Pfam" id="PF00152">
    <property type="entry name" value="tRNA-synt_2"/>
    <property type="match status" value="1"/>
</dbReference>
<accession>A0ABN0NZQ1</accession>
<dbReference type="InterPro" id="IPR045864">
    <property type="entry name" value="aa-tRNA-synth_II/BPL/LPL"/>
</dbReference>
<evidence type="ECO:0000256" key="1">
    <source>
        <dbReference type="ARBA" id="ARBA00022598"/>
    </source>
</evidence>